<name>A0A1H7WJH1_9BACI</name>
<organism evidence="1 2">
    <name type="scientific">Mesobacillus persicus</name>
    <dbReference type="NCBI Taxonomy" id="930146"/>
    <lineage>
        <taxon>Bacteria</taxon>
        <taxon>Bacillati</taxon>
        <taxon>Bacillota</taxon>
        <taxon>Bacilli</taxon>
        <taxon>Bacillales</taxon>
        <taxon>Bacillaceae</taxon>
        <taxon>Mesobacillus</taxon>
    </lineage>
</organism>
<dbReference type="Proteomes" id="UP000198553">
    <property type="component" value="Unassembled WGS sequence"/>
</dbReference>
<dbReference type="InterPro" id="IPR025553">
    <property type="entry name" value="YppF"/>
</dbReference>
<dbReference type="AlphaFoldDB" id="A0A1H7WJH1"/>
<evidence type="ECO:0000313" key="1">
    <source>
        <dbReference type="EMBL" id="SEM21504.1"/>
    </source>
</evidence>
<accession>A0A1H7WJH1</accession>
<dbReference type="Pfam" id="PF14178">
    <property type="entry name" value="YppF"/>
    <property type="match status" value="1"/>
</dbReference>
<dbReference type="STRING" id="930146.SAMN05192533_101447"/>
<dbReference type="OrthoDB" id="2680239at2"/>
<dbReference type="EMBL" id="FOBW01000001">
    <property type="protein sequence ID" value="SEM21504.1"/>
    <property type="molecule type" value="Genomic_DNA"/>
</dbReference>
<keyword evidence="2" id="KW-1185">Reference proteome</keyword>
<evidence type="ECO:0000313" key="2">
    <source>
        <dbReference type="Proteomes" id="UP000198553"/>
    </source>
</evidence>
<gene>
    <name evidence="1" type="ORF">SAMN05192533_101447</name>
</gene>
<reference evidence="2" key="1">
    <citation type="submission" date="2016-10" db="EMBL/GenBank/DDBJ databases">
        <authorList>
            <person name="Varghese N."/>
            <person name="Submissions S."/>
        </authorList>
    </citation>
    <scope>NUCLEOTIDE SEQUENCE [LARGE SCALE GENOMIC DNA]</scope>
    <source>
        <strain evidence="2">B48,IBRC-M 10115,DSM 25386,CECT 8001</strain>
    </source>
</reference>
<dbReference type="RefSeq" id="WP_090740708.1">
    <property type="nucleotide sequence ID" value="NZ_FOBW01000001.1"/>
</dbReference>
<proteinExistence type="predicted"/>
<sequence length="76" mass="9205">MLLDQFIHRFQLEKNQPPLHVNELLDYIQKSYLQREISIVEYKNLFFELDKQNAEKPQSYFIRVNQTHLESINIPG</sequence>
<protein>
    <submittedName>
        <fullName evidence="1">YppF-like protein</fullName>
    </submittedName>
</protein>